<evidence type="ECO:0000313" key="1">
    <source>
        <dbReference type="EMBL" id="GIG74692.1"/>
    </source>
</evidence>
<evidence type="ECO:0000313" key="2">
    <source>
        <dbReference type="Proteomes" id="UP000653674"/>
    </source>
</evidence>
<keyword evidence="2" id="KW-1185">Reference proteome</keyword>
<accession>A0A8J3LN12</accession>
<organism evidence="1 2">
    <name type="scientific">Planosporangium flavigriseum</name>
    <dbReference type="NCBI Taxonomy" id="373681"/>
    <lineage>
        <taxon>Bacteria</taxon>
        <taxon>Bacillati</taxon>
        <taxon>Actinomycetota</taxon>
        <taxon>Actinomycetes</taxon>
        <taxon>Micromonosporales</taxon>
        <taxon>Micromonosporaceae</taxon>
        <taxon>Planosporangium</taxon>
    </lineage>
</organism>
<dbReference type="AlphaFoldDB" id="A0A8J3LN12"/>
<gene>
    <name evidence="1" type="ORF">Pfl04_30960</name>
</gene>
<name>A0A8J3LN12_9ACTN</name>
<reference evidence="1" key="1">
    <citation type="submission" date="2021-01" db="EMBL/GenBank/DDBJ databases">
        <title>Whole genome shotgun sequence of Planosporangium flavigriseum NBRC 105377.</title>
        <authorList>
            <person name="Komaki H."/>
            <person name="Tamura T."/>
        </authorList>
    </citation>
    <scope>NUCLEOTIDE SEQUENCE</scope>
    <source>
        <strain evidence="1">NBRC 105377</strain>
    </source>
</reference>
<sequence length="223" mass="24795">MVTVTPLRERCFGPADLPTLRTIAAGLIVGGDLGYLPGATPVGIDGRMPLWWLPAAEHRRADAAVRLLTRPDVQTVTINDGRPNRLALAVAFSAHLAAVRSRRQLHGVWITATDRPRLPDGMLRLPHLVSMVTAPGQLQDVVVWELIRADDARRWLGGPLPHLPVEDRLPALLRLRAAHRQGRLPDTPAARRLSILLGRRYLSIRLVYQHPDLFTQLLTEELP</sequence>
<comment type="caution">
    <text evidence="1">The sequence shown here is derived from an EMBL/GenBank/DDBJ whole genome shotgun (WGS) entry which is preliminary data.</text>
</comment>
<dbReference type="EMBL" id="BONU01000021">
    <property type="protein sequence ID" value="GIG74692.1"/>
    <property type="molecule type" value="Genomic_DNA"/>
</dbReference>
<protein>
    <submittedName>
        <fullName evidence="1">Uncharacterized protein</fullName>
    </submittedName>
</protein>
<proteinExistence type="predicted"/>
<dbReference type="Proteomes" id="UP000653674">
    <property type="component" value="Unassembled WGS sequence"/>
</dbReference>